<dbReference type="InterPro" id="IPR044730">
    <property type="entry name" value="RNase_H-like_dom_plant"/>
</dbReference>
<organism evidence="2 3">
    <name type="scientific">Trifolium medium</name>
    <dbReference type="NCBI Taxonomy" id="97028"/>
    <lineage>
        <taxon>Eukaryota</taxon>
        <taxon>Viridiplantae</taxon>
        <taxon>Streptophyta</taxon>
        <taxon>Embryophyta</taxon>
        <taxon>Tracheophyta</taxon>
        <taxon>Spermatophyta</taxon>
        <taxon>Magnoliopsida</taxon>
        <taxon>eudicotyledons</taxon>
        <taxon>Gunneridae</taxon>
        <taxon>Pentapetalae</taxon>
        <taxon>rosids</taxon>
        <taxon>fabids</taxon>
        <taxon>Fabales</taxon>
        <taxon>Fabaceae</taxon>
        <taxon>Papilionoideae</taxon>
        <taxon>50 kb inversion clade</taxon>
        <taxon>NPAAA clade</taxon>
        <taxon>Hologalegina</taxon>
        <taxon>IRL clade</taxon>
        <taxon>Trifolieae</taxon>
        <taxon>Trifolium</taxon>
    </lineage>
</organism>
<dbReference type="PANTHER" id="PTHR33116:SF78">
    <property type="entry name" value="OS12G0587133 PROTEIN"/>
    <property type="match status" value="1"/>
</dbReference>
<protein>
    <submittedName>
        <fullName evidence="2">Ribonuclease H protein</fullName>
    </submittedName>
</protein>
<proteinExistence type="predicted"/>
<evidence type="ECO:0000259" key="1">
    <source>
        <dbReference type="Pfam" id="PF13966"/>
    </source>
</evidence>
<name>A0A392M8I6_9FABA</name>
<dbReference type="PANTHER" id="PTHR33116">
    <property type="entry name" value="REVERSE TRANSCRIPTASE ZINC-BINDING DOMAIN-CONTAINING PROTEIN-RELATED-RELATED"/>
    <property type="match status" value="1"/>
</dbReference>
<dbReference type="InterPro" id="IPR026960">
    <property type="entry name" value="RVT-Znf"/>
</dbReference>
<feature type="domain" description="Reverse transcriptase zinc-binding" evidence="1">
    <location>
        <begin position="169"/>
        <end position="250"/>
    </location>
</feature>
<dbReference type="AlphaFoldDB" id="A0A392M8I6"/>
<keyword evidence="3" id="KW-1185">Reference proteome</keyword>
<dbReference type="Pfam" id="PF13966">
    <property type="entry name" value="zf-RVT"/>
    <property type="match status" value="1"/>
</dbReference>
<dbReference type="Proteomes" id="UP000265520">
    <property type="component" value="Unassembled WGS sequence"/>
</dbReference>
<evidence type="ECO:0000313" key="2">
    <source>
        <dbReference type="EMBL" id="MCH83425.1"/>
    </source>
</evidence>
<comment type="caution">
    <text evidence="2">The sequence shown here is derived from an EMBL/GenBank/DDBJ whole genome shotgun (WGS) entry which is preliminary data.</text>
</comment>
<reference evidence="2 3" key="1">
    <citation type="journal article" date="2018" name="Front. Plant Sci.">
        <title>Red Clover (Trifolium pratense) and Zigzag Clover (T. medium) - A Picture of Genomic Similarities and Differences.</title>
        <authorList>
            <person name="Dluhosova J."/>
            <person name="Istvanek J."/>
            <person name="Nedelnik J."/>
            <person name="Repkova J."/>
        </authorList>
    </citation>
    <scope>NUCLEOTIDE SEQUENCE [LARGE SCALE GENOMIC DNA]</scope>
    <source>
        <strain evidence="3">cv. 10/8</strain>
        <tissue evidence="2">Leaf</tissue>
    </source>
</reference>
<gene>
    <name evidence="2" type="ORF">A2U01_0004245</name>
</gene>
<evidence type="ECO:0000313" key="3">
    <source>
        <dbReference type="Proteomes" id="UP000265520"/>
    </source>
</evidence>
<dbReference type="CDD" id="cd06222">
    <property type="entry name" value="RNase_H_like"/>
    <property type="match status" value="1"/>
</dbReference>
<dbReference type="EMBL" id="LXQA010005175">
    <property type="protein sequence ID" value="MCH83425.1"/>
    <property type="molecule type" value="Genomic_DNA"/>
</dbReference>
<sequence length="410" mass="46436">MKKVCTPYSAGGLDLRPLSNINAAMMLHLCWKFLLSNDQWAIMCRARFLKHGFLIRTAICSSIWHGIKPYYEEVIRSSVWIFGTGDKILYWRDNWLGTPLVEILNIPIAVHKLLNTKVVEMINNFSWIIPNDIAALDPQLVTKIKNIIIPRQPYEDLLVWKDSKDGLLTSKQAYQHVFPAPTAPFLPFQLWYDYISSSHSFVVWLCFHNKMPTDENLRKRGCVVVSICVLCMADCESAAHLFLFCPFTVQLCNWLGDLFGVIFATTDYASLFASFSQAWSTQVHCIALAAIIHTFHTIWMARNVIRFNNASITLHAAKMKIRTTVAEGYTAALKMSLILWKSTTIYWINANTDGSVVEHSVACGCVFRDHMANFLGGFATKIPYSIVLHAELMAIILALEMAQGMVTPLD</sequence>
<accession>A0A392M8I6</accession>